<dbReference type="InterPro" id="IPR013655">
    <property type="entry name" value="PAS_fold_3"/>
</dbReference>
<dbReference type="Gene3D" id="3.30.450.40">
    <property type="match status" value="1"/>
</dbReference>
<evidence type="ECO:0000313" key="5">
    <source>
        <dbReference type="Proteomes" id="UP000033070"/>
    </source>
</evidence>
<dbReference type="SMART" id="SM00065">
    <property type="entry name" value="GAF"/>
    <property type="match status" value="1"/>
</dbReference>
<dbReference type="InterPro" id="IPR035965">
    <property type="entry name" value="PAS-like_dom_sf"/>
</dbReference>
<dbReference type="AlphaFoldDB" id="A0A2Z6GC64"/>
<dbReference type="InterPro" id="IPR029787">
    <property type="entry name" value="Nucleotide_cyclase"/>
</dbReference>
<dbReference type="STRING" id="1188319.OYT1_02076"/>
<accession>A0A2Z6GC64</accession>
<dbReference type="Proteomes" id="UP000033070">
    <property type="component" value="Chromosome"/>
</dbReference>
<dbReference type="PROSITE" id="PS50112">
    <property type="entry name" value="PAS"/>
    <property type="match status" value="2"/>
</dbReference>
<proteinExistence type="predicted"/>
<dbReference type="Pfam" id="PF13188">
    <property type="entry name" value="PAS_8"/>
    <property type="match status" value="1"/>
</dbReference>
<dbReference type="NCBIfam" id="TIGR00254">
    <property type="entry name" value="GGDEF"/>
    <property type="match status" value="1"/>
</dbReference>
<dbReference type="InterPro" id="IPR000160">
    <property type="entry name" value="GGDEF_dom"/>
</dbReference>
<keyword evidence="5" id="KW-1185">Reference proteome</keyword>
<dbReference type="Gene3D" id="3.30.70.270">
    <property type="match status" value="1"/>
</dbReference>
<sequence>MMMSSDNTQISGENAYRFSDLVDVPAFARLLERFFQVSGIPNGVVDVNGELLCMSSGSNACEMFHRATPQTAERCRQSNLELVRDLRDGGIAGGLCQNGLMDYATPVVIEGHQVAMLFLGQVFHKTPDMEFFSAQAAQAGFDEAAYLKSIEAIAVVDKKRLDDLMGVMVEMAQMLAASGLNRLRQAALERDVSAHAERSIQLKDILDFSPIAMGWSENEDRIEYVNRQFTLLFGYTLDDLPNLETWYQRAYPDESYRNIVVGTWRNAVVQARKNNTPPPALDAFITCKDGSVRSIIVRVAWVGHRRMVSFTDITEHKCMVDTLRASEAKSSNHDRLLQAVLESSPEVIVFALDRDYRYLAFNDKHRATMLAIWGKEIAVGMRMLDVIGTHPDREKAKQGFDRALSGEAFVIEDAYGDEAILRLYWQNFFAPIHGEDGATIGLTCFVLNITERRRMEQALAEREQEFRSLAESSPDVVIRVGRDHRIRYLNANMVKFLELRSAQEVIGRRSREIWPDGRFDEIDALRERVVMTGEMKSIELIVSVQGGKKAYHHVISVPERDIDGHIIGTITFGRDITAIRETERRLNSLVENLPGVAYTIRLSPEGALSFPYVSAGVEEIYGVPPDVAMSDFAVMHGMIHPDDKASMETCYAESARTRTPFRAEVRICPPGREVRWLDMRSDPQAQPDGSILSYGLIFDITERKRMEHALAERERQSRTLVENLPDNITRYTTDARHTYVSPSLEHVLGKPKESLLGRTPTECATGENTQEVERRIRAVAATGVSDEMEYTLSMSNSETRYHWLRFVAERDESNHVSGVLGIGTDITERRRTERRIQAHDEMLEMVARGNKLHEILEAIVRYMESEDKNARCSILLTDLEGTHLLSSVAPSLPAFYNEAINGVDIRVGVGSCGTAAALGKRVVVEDIQTHEYWMPYRQLAQEAGLQACWSEPILSSKGKVLGTFAIYHAHPQGPQSQDIDRIVFAANLSAIAIENHQVRDELERQAHSDYLTGLDNRRHFLGQAEIELARTLRYDRDLSILMIDIDHFKQVNDTYGHKVGDIVLQKFASVCRATLRNIDIVGRIGGEEFAVLLPEAGQDQAMDAAERLCAALAVAQVKLDSGLPLHFTASFGVVTLKEKDTNIDILLNQADQALYHAKSQGRNQVCLYPGTERACHY</sequence>
<name>A0A2Z6GC64_9PROT</name>
<dbReference type="EMBL" id="AP018738">
    <property type="protein sequence ID" value="BBE50972.1"/>
    <property type="molecule type" value="Genomic_DNA"/>
</dbReference>
<dbReference type="InterPro" id="IPR052155">
    <property type="entry name" value="Biofilm_reg_signaling"/>
</dbReference>
<feature type="domain" description="PAC" evidence="2">
    <location>
        <begin position="661"/>
        <end position="712"/>
    </location>
</feature>
<dbReference type="OrthoDB" id="9813903at2"/>
<dbReference type="SMART" id="SM00267">
    <property type="entry name" value="GGDEF"/>
    <property type="match status" value="1"/>
</dbReference>
<dbReference type="Pfam" id="PF13185">
    <property type="entry name" value="GAF_2"/>
    <property type="match status" value="1"/>
</dbReference>
<organism evidence="4 5">
    <name type="scientific">Ferriphaselus amnicola</name>
    <dbReference type="NCBI Taxonomy" id="1188319"/>
    <lineage>
        <taxon>Bacteria</taxon>
        <taxon>Pseudomonadati</taxon>
        <taxon>Pseudomonadota</taxon>
        <taxon>Betaproteobacteria</taxon>
        <taxon>Nitrosomonadales</taxon>
        <taxon>Gallionellaceae</taxon>
        <taxon>Ferriphaselus</taxon>
    </lineage>
</organism>
<dbReference type="Pfam" id="PF10114">
    <property type="entry name" value="PocR"/>
    <property type="match status" value="1"/>
</dbReference>
<evidence type="ECO:0000259" key="2">
    <source>
        <dbReference type="PROSITE" id="PS50113"/>
    </source>
</evidence>
<dbReference type="CDD" id="cd00130">
    <property type="entry name" value="PAS"/>
    <property type="match status" value="2"/>
</dbReference>
<evidence type="ECO:0000259" key="3">
    <source>
        <dbReference type="PROSITE" id="PS50887"/>
    </source>
</evidence>
<reference evidence="4 5" key="1">
    <citation type="submission" date="2018-06" db="EMBL/GenBank/DDBJ databases">
        <title>OYT1 Genome Sequencing.</title>
        <authorList>
            <person name="Kato S."/>
            <person name="Itoh T."/>
            <person name="Ohkuma M."/>
        </authorList>
    </citation>
    <scope>NUCLEOTIDE SEQUENCE [LARGE SCALE GENOMIC DNA]</scope>
    <source>
        <strain evidence="4 5">OYT1</strain>
    </source>
</reference>
<dbReference type="GO" id="GO:0003824">
    <property type="term" value="F:catalytic activity"/>
    <property type="evidence" value="ECO:0007669"/>
    <property type="project" value="UniProtKB-ARBA"/>
</dbReference>
<dbReference type="InterPro" id="IPR043128">
    <property type="entry name" value="Rev_trsase/Diguanyl_cyclase"/>
</dbReference>
<dbReference type="NCBIfam" id="TIGR00229">
    <property type="entry name" value="sensory_box"/>
    <property type="match status" value="2"/>
</dbReference>
<dbReference type="InterPro" id="IPR000700">
    <property type="entry name" value="PAS-assoc_C"/>
</dbReference>
<dbReference type="FunFam" id="3.30.70.270:FF:000001">
    <property type="entry name" value="Diguanylate cyclase domain protein"/>
    <property type="match status" value="1"/>
</dbReference>
<dbReference type="SMART" id="SM00091">
    <property type="entry name" value="PAS"/>
    <property type="match status" value="5"/>
</dbReference>
<feature type="domain" description="PAC" evidence="2">
    <location>
        <begin position="786"/>
        <end position="838"/>
    </location>
</feature>
<protein>
    <submittedName>
        <fullName evidence="4">Putative diguanylate cyclase YdaM</fullName>
    </submittedName>
</protein>
<dbReference type="InterPro" id="IPR001610">
    <property type="entry name" value="PAC"/>
</dbReference>
<dbReference type="Pfam" id="PF08447">
    <property type="entry name" value="PAS_3"/>
    <property type="match status" value="1"/>
</dbReference>
<feature type="domain" description="PAS" evidence="1">
    <location>
        <begin position="582"/>
        <end position="658"/>
    </location>
</feature>
<dbReference type="Gene3D" id="3.30.450.20">
    <property type="entry name" value="PAS domain"/>
    <property type="match status" value="5"/>
</dbReference>
<dbReference type="Pfam" id="PF08448">
    <property type="entry name" value="PAS_4"/>
    <property type="match status" value="3"/>
</dbReference>
<feature type="domain" description="PAC" evidence="2">
    <location>
        <begin position="404"/>
        <end position="461"/>
    </location>
</feature>
<dbReference type="PROSITE" id="PS50113">
    <property type="entry name" value="PAC"/>
    <property type="match status" value="4"/>
</dbReference>
<dbReference type="InterPro" id="IPR013656">
    <property type="entry name" value="PAS_4"/>
</dbReference>
<dbReference type="SUPFAM" id="SSF55073">
    <property type="entry name" value="Nucleotide cyclase"/>
    <property type="match status" value="1"/>
</dbReference>
<feature type="domain" description="PAC" evidence="2">
    <location>
        <begin position="536"/>
        <end position="588"/>
    </location>
</feature>
<dbReference type="InterPro" id="IPR018771">
    <property type="entry name" value="PocR_dom"/>
</dbReference>
<dbReference type="InterPro" id="IPR029016">
    <property type="entry name" value="GAF-like_dom_sf"/>
</dbReference>
<dbReference type="InterPro" id="IPR000014">
    <property type="entry name" value="PAS"/>
</dbReference>
<dbReference type="SUPFAM" id="SSF55785">
    <property type="entry name" value="PYP-like sensor domain (PAS domain)"/>
    <property type="match status" value="5"/>
</dbReference>
<dbReference type="Pfam" id="PF00990">
    <property type="entry name" value="GGDEF"/>
    <property type="match status" value="1"/>
</dbReference>
<gene>
    <name evidence="4" type="ORF">OYT1_ch1416</name>
</gene>
<evidence type="ECO:0000313" key="4">
    <source>
        <dbReference type="EMBL" id="BBE50972.1"/>
    </source>
</evidence>
<feature type="domain" description="PAS" evidence="1">
    <location>
        <begin position="713"/>
        <end position="783"/>
    </location>
</feature>
<evidence type="ECO:0000259" key="1">
    <source>
        <dbReference type="PROSITE" id="PS50112"/>
    </source>
</evidence>
<dbReference type="SMART" id="SM00086">
    <property type="entry name" value="PAC"/>
    <property type="match status" value="4"/>
</dbReference>
<dbReference type="RefSeq" id="WP_062627192.1">
    <property type="nucleotide sequence ID" value="NZ_AP018738.1"/>
</dbReference>
<dbReference type="CDD" id="cd01949">
    <property type="entry name" value="GGDEF"/>
    <property type="match status" value="1"/>
</dbReference>
<dbReference type="InterPro" id="IPR003018">
    <property type="entry name" value="GAF"/>
</dbReference>
<dbReference type="PROSITE" id="PS50887">
    <property type="entry name" value="GGDEF"/>
    <property type="match status" value="1"/>
</dbReference>
<dbReference type="KEGG" id="fam:OYT1_ch1416"/>
<dbReference type="PANTHER" id="PTHR44757:SF2">
    <property type="entry name" value="BIOFILM ARCHITECTURE MAINTENANCE PROTEIN MBAA"/>
    <property type="match status" value="1"/>
</dbReference>
<dbReference type="SUPFAM" id="SSF55781">
    <property type="entry name" value="GAF domain-like"/>
    <property type="match status" value="1"/>
</dbReference>
<feature type="domain" description="GGDEF" evidence="3">
    <location>
        <begin position="1036"/>
        <end position="1170"/>
    </location>
</feature>
<dbReference type="PANTHER" id="PTHR44757">
    <property type="entry name" value="DIGUANYLATE CYCLASE DGCP"/>
    <property type="match status" value="1"/>
</dbReference>